<dbReference type="AlphaFoldDB" id="A0A9Q0GVF9"/>
<keyword evidence="5" id="KW-1185">Reference proteome</keyword>
<dbReference type="GO" id="GO:0005634">
    <property type="term" value="C:nucleus"/>
    <property type="evidence" value="ECO:0007669"/>
    <property type="project" value="TreeGrafter"/>
</dbReference>
<dbReference type="PANTHER" id="PTHR31662:SF1">
    <property type="entry name" value="OS01G0249900 PROTEIN"/>
    <property type="match status" value="1"/>
</dbReference>
<dbReference type="InterPro" id="IPR007592">
    <property type="entry name" value="GEBP"/>
</dbReference>
<dbReference type="InterPro" id="IPR053932">
    <property type="entry name" value="GeBP-like_DBD"/>
</dbReference>
<feature type="compositionally biased region" description="Acidic residues" evidence="2">
    <location>
        <begin position="22"/>
        <end position="45"/>
    </location>
</feature>
<evidence type="ECO:0000256" key="2">
    <source>
        <dbReference type="SAM" id="MobiDB-lite"/>
    </source>
</evidence>
<dbReference type="EMBL" id="JAMYWD010000011">
    <property type="protein sequence ID" value="KAJ4954936.1"/>
    <property type="molecule type" value="Genomic_DNA"/>
</dbReference>
<comment type="caution">
    <text evidence="4">The sequence shown here is derived from an EMBL/GenBank/DDBJ whole genome shotgun (WGS) entry which is preliminary data.</text>
</comment>
<feature type="compositionally biased region" description="Gly residues" evidence="2">
    <location>
        <begin position="12"/>
        <end position="21"/>
    </location>
</feature>
<protein>
    <recommendedName>
        <fullName evidence="3">Glabrous enhancer-binding protein-like DBD domain-containing protein</fullName>
    </recommendedName>
</protein>
<accession>A0A9Q0GVF9</accession>
<dbReference type="PANTHER" id="PTHR31662">
    <property type="entry name" value="BNAANNG10740D PROTEIN-RELATED"/>
    <property type="match status" value="1"/>
</dbReference>
<evidence type="ECO:0000259" key="3">
    <source>
        <dbReference type="Pfam" id="PF04504"/>
    </source>
</evidence>
<reference evidence="4" key="1">
    <citation type="journal article" date="2023" name="Plant J.">
        <title>The genome of the king protea, Protea cynaroides.</title>
        <authorList>
            <person name="Chang J."/>
            <person name="Duong T.A."/>
            <person name="Schoeman C."/>
            <person name="Ma X."/>
            <person name="Roodt D."/>
            <person name="Barker N."/>
            <person name="Li Z."/>
            <person name="Van de Peer Y."/>
            <person name="Mizrachi E."/>
        </authorList>
    </citation>
    <scope>NUCLEOTIDE SEQUENCE</scope>
    <source>
        <tissue evidence="4">Young leaves</tissue>
    </source>
</reference>
<feature type="region of interest" description="Disordered" evidence="2">
    <location>
        <begin position="1"/>
        <end position="164"/>
    </location>
</feature>
<evidence type="ECO:0000256" key="1">
    <source>
        <dbReference type="ARBA" id="ARBA00010820"/>
    </source>
</evidence>
<feature type="domain" description="Glabrous enhancer-binding protein-like DBD" evidence="3">
    <location>
        <begin position="170"/>
        <end position="267"/>
    </location>
</feature>
<sequence>MSTKDEEQQIYGGDGGGGEGGGVDEEVDEESEVDGDIDDEEEDDDLTAHPPEEDEEEEEDDDEEDINSVSPLTASSSEDNPTKDSSSNVVLQNPTISTITTTTAVVSSSSSIPPSTAAPNGSANKTATLPAASSPDHKRQRTSSDLPASTSAAASEEKKPPALDDSRRLFQRLWTDEDEIGLLQGFLEYTMQRGSHNSSHHHDTAPFYDQIRTRLQLDFNKNQLVEKLRRLKKKYRNVLSRISSGKEFSFKSPHDQATFEISRKIWSGTGGTVGVGVEESVLEDEEGNPNPPNNNTNCNENFHNNNNTSVDANNSDKKMSRSRKRSRKRAAEDNLSNYPNQTTSSVPNAIEDTVRSCLSPLFKELLYCAISGPCNAGGYGGLALNPLPLNFGGNNSLNFSSAEVVDEKWRKQQILELEVYSKRIELVQDQIKSALEKLKSMSNG</sequence>
<name>A0A9Q0GVF9_9MAGN</name>
<proteinExistence type="inferred from homology"/>
<feature type="compositionally biased region" description="Acidic residues" evidence="2">
    <location>
        <begin position="52"/>
        <end position="66"/>
    </location>
</feature>
<dbReference type="Proteomes" id="UP001141806">
    <property type="component" value="Unassembled WGS sequence"/>
</dbReference>
<evidence type="ECO:0000313" key="5">
    <source>
        <dbReference type="Proteomes" id="UP001141806"/>
    </source>
</evidence>
<feature type="compositionally biased region" description="Low complexity" evidence="2">
    <location>
        <begin position="94"/>
        <end position="119"/>
    </location>
</feature>
<feature type="compositionally biased region" description="Polar residues" evidence="2">
    <location>
        <begin position="67"/>
        <end position="93"/>
    </location>
</feature>
<dbReference type="OrthoDB" id="669440at2759"/>
<feature type="compositionally biased region" description="Polar residues" evidence="2">
    <location>
        <begin position="334"/>
        <end position="347"/>
    </location>
</feature>
<organism evidence="4 5">
    <name type="scientific">Protea cynaroides</name>
    <dbReference type="NCBI Taxonomy" id="273540"/>
    <lineage>
        <taxon>Eukaryota</taxon>
        <taxon>Viridiplantae</taxon>
        <taxon>Streptophyta</taxon>
        <taxon>Embryophyta</taxon>
        <taxon>Tracheophyta</taxon>
        <taxon>Spermatophyta</taxon>
        <taxon>Magnoliopsida</taxon>
        <taxon>Proteales</taxon>
        <taxon>Proteaceae</taxon>
        <taxon>Protea</taxon>
    </lineage>
</organism>
<evidence type="ECO:0000313" key="4">
    <source>
        <dbReference type="EMBL" id="KAJ4954936.1"/>
    </source>
</evidence>
<gene>
    <name evidence="4" type="ORF">NE237_011719</name>
</gene>
<comment type="similarity">
    <text evidence="1">Belongs to the GeBP family.</text>
</comment>
<dbReference type="GO" id="GO:0006355">
    <property type="term" value="P:regulation of DNA-templated transcription"/>
    <property type="evidence" value="ECO:0007669"/>
    <property type="project" value="InterPro"/>
</dbReference>
<feature type="compositionally biased region" description="Basic and acidic residues" evidence="2">
    <location>
        <begin position="155"/>
        <end position="164"/>
    </location>
</feature>
<feature type="compositionally biased region" description="Low complexity" evidence="2">
    <location>
        <begin position="293"/>
        <end position="313"/>
    </location>
</feature>
<dbReference type="Pfam" id="PF04504">
    <property type="entry name" value="GeBP-like_DBD"/>
    <property type="match status" value="1"/>
</dbReference>
<feature type="region of interest" description="Disordered" evidence="2">
    <location>
        <begin position="280"/>
        <end position="347"/>
    </location>
</feature>